<dbReference type="SUPFAM" id="SSF51905">
    <property type="entry name" value="FAD/NAD(P)-binding domain"/>
    <property type="match status" value="1"/>
</dbReference>
<reference evidence="2 3" key="1">
    <citation type="submission" date="2019-10" db="EMBL/GenBank/DDBJ databases">
        <title>Genomic analysis of Raineyella sp. CBA3103.</title>
        <authorList>
            <person name="Roh S.W."/>
        </authorList>
    </citation>
    <scope>NUCLEOTIDE SEQUENCE [LARGE SCALE GENOMIC DNA]</scope>
    <source>
        <strain evidence="2 3">CBA3103</strain>
    </source>
</reference>
<protein>
    <submittedName>
        <fullName evidence="2">FAD-dependent oxidoreductase</fullName>
    </submittedName>
</protein>
<dbReference type="Gene3D" id="3.50.50.60">
    <property type="entry name" value="FAD/NAD(P)-binding domain"/>
    <property type="match status" value="1"/>
</dbReference>
<dbReference type="InterPro" id="IPR006076">
    <property type="entry name" value="FAD-dep_OxRdtase"/>
</dbReference>
<evidence type="ECO:0000313" key="2">
    <source>
        <dbReference type="EMBL" id="QGF24220.1"/>
    </source>
</evidence>
<dbReference type="EMBL" id="CP045725">
    <property type="protein sequence ID" value="QGF24220.1"/>
    <property type="molecule type" value="Genomic_DNA"/>
</dbReference>
<dbReference type="KEGG" id="rain:Rai3103_11680"/>
<dbReference type="PANTHER" id="PTHR43734:SF1">
    <property type="entry name" value="PHYTOENE DESATURASE"/>
    <property type="match status" value="1"/>
</dbReference>
<keyword evidence="3" id="KW-1185">Reference proteome</keyword>
<name>A0A5Q2FB23_9ACTN</name>
<dbReference type="RefSeq" id="WP_153572749.1">
    <property type="nucleotide sequence ID" value="NZ_CP045725.1"/>
</dbReference>
<dbReference type="InterPro" id="IPR036188">
    <property type="entry name" value="FAD/NAD-bd_sf"/>
</dbReference>
<dbReference type="Pfam" id="PF01266">
    <property type="entry name" value="DAO"/>
    <property type="match status" value="1"/>
</dbReference>
<gene>
    <name evidence="2" type="ORF">Rai3103_11680</name>
</gene>
<dbReference type="PANTHER" id="PTHR43734">
    <property type="entry name" value="PHYTOENE DESATURASE"/>
    <property type="match status" value="1"/>
</dbReference>
<evidence type="ECO:0000313" key="3">
    <source>
        <dbReference type="Proteomes" id="UP000386847"/>
    </source>
</evidence>
<sequence>MSTRHASRPSDQDGGTVVIVGGSLAGMAAAARLAKRGHRVTLVRRTPRLAAEWRPDGPTRPGLLPEVLTLPAPWRDLFKKSGRILPAELARAGLDLVPAAPARHIFTDGEELLLGGDRGQQFHQLAATHGTAVAESWRDLVDSLEPLWHLVRTLGLETSLVSGRQVRPHRRALRWGLSVADLAAAQPHPHLRALVEAAAWRRGHDPARTPAFVAALLNVERTFGRWTVVDAEGRPAGSERLLDLLEARLAGRGVDVVDYERPIRFDSSPRRPDGRTLADEVVGAVLPAGTRPDAVVLAEGLHDLVGSYGLRTRAARRVATLTPVLRPRRSCGPAEPELPGPGITEIVDHAARRVTWASQDRTVIHDWGAATPDPEHGPAWDGPQTWLRRLPVRLGERLYSAGPWGGAATTLPRC</sequence>
<proteinExistence type="predicted"/>
<evidence type="ECO:0000259" key="1">
    <source>
        <dbReference type="Pfam" id="PF01266"/>
    </source>
</evidence>
<dbReference type="Proteomes" id="UP000386847">
    <property type="component" value="Chromosome"/>
</dbReference>
<accession>A0A5Q2FB23</accession>
<feature type="domain" description="FAD dependent oxidoreductase" evidence="1">
    <location>
        <begin position="17"/>
        <end position="199"/>
    </location>
</feature>
<organism evidence="2 3">
    <name type="scientific">Raineyella fluvialis</name>
    <dbReference type="NCBI Taxonomy" id="2662261"/>
    <lineage>
        <taxon>Bacteria</taxon>
        <taxon>Bacillati</taxon>
        <taxon>Actinomycetota</taxon>
        <taxon>Actinomycetes</taxon>
        <taxon>Propionibacteriales</taxon>
        <taxon>Propionibacteriaceae</taxon>
        <taxon>Raineyella</taxon>
    </lineage>
</organism>
<dbReference type="AlphaFoldDB" id="A0A5Q2FB23"/>